<organism evidence="2">
    <name type="scientific">Nitrosopumilus spindle-shaped virus</name>
    <dbReference type="NCBI Taxonomy" id="2508184"/>
    <lineage>
        <taxon>Viruses</taxon>
        <taxon>Viruses incertae sedis</taxon>
        <taxon>Thaspiviridae</taxon>
        <taxon>Nitmarvirus</taxon>
        <taxon>Nitmarvirus maris</taxon>
        <taxon>Nitmarvirus NSV1</taxon>
    </lineage>
</organism>
<dbReference type="GeneID" id="80402596"/>
<feature type="transmembrane region" description="Helical" evidence="1">
    <location>
        <begin position="104"/>
        <end position="120"/>
    </location>
</feature>
<keyword evidence="1" id="KW-0812">Transmembrane</keyword>
<protein>
    <submittedName>
        <fullName evidence="2">Uncharacterized protein</fullName>
    </submittedName>
</protein>
<feature type="transmembrane region" description="Helical" evidence="1">
    <location>
        <begin position="7"/>
        <end position="26"/>
    </location>
</feature>
<feature type="transmembrane region" description="Helical" evidence="1">
    <location>
        <begin position="277"/>
        <end position="294"/>
    </location>
</feature>
<accession>A0A514K2W1</accession>
<feature type="transmembrane region" description="Helical" evidence="1">
    <location>
        <begin position="247"/>
        <end position="270"/>
    </location>
</feature>
<proteinExistence type="predicted"/>
<name>A0A514K2W1_9VIRU</name>
<reference evidence="2" key="1">
    <citation type="submission" date="2019-02" db="EMBL/GenBank/DDBJ databases">
        <title>Spindle-shaped viruses infect a marine ammonia-oxidizing thaumarchaeon.</title>
        <authorList>
            <person name="Kim J.-G."/>
            <person name="Kim S.-J."/>
            <person name="Rhee S.-K."/>
        </authorList>
    </citation>
    <scope>NUCLEOTIDE SEQUENCE [LARGE SCALE GENOMIC DNA]</scope>
    <source>
        <strain evidence="2">NSV3</strain>
    </source>
</reference>
<dbReference type="KEGG" id="vg:80402596"/>
<sequence>MSLLKREFLILNLIIWVSFVIKIYFIDVNVKQDNYDYFILAKNYAETNSIEVSRYIHNIGLILLHGLFFKVIEPLFYTHILITCIFSSISLYFAFFFLRKFLNFKYAILGLLLLAFNFRIVQNATLGVTEPLFFTLVWASLYFSLSTYKLRVVGIVLSLFSILVRFEGIVVLFYCVVNYILYFEKLKYLLVTLFVFPISNISTLINYKTIETKSNEVLGVFETHAKHEIVHLESMVHLQFGKIVNSVIYFGWSLFPEFLLFIPFGLYAVYKKKIGKSILFWIFVFALPGLWAYLDAYDTRYFMLSYLFIDLLCIFGIKEVVKKLKS</sequence>
<dbReference type="RefSeq" id="YP_010772869.1">
    <property type="nucleotide sequence ID" value="NC_074656.1"/>
</dbReference>
<evidence type="ECO:0000256" key="1">
    <source>
        <dbReference type="SAM" id="Phobius"/>
    </source>
</evidence>
<feature type="transmembrane region" description="Helical" evidence="1">
    <location>
        <begin position="132"/>
        <end position="150"/>
    </location>
</feature>
<keyword evidence="1" id="KW-0472">Membrane</keyword>
<feature type="transmembrane region" description="Helical" evidence="1">
    <location>
        <begin position="300"/>
        <end position="317"/>
    </location>
</feature>
<keyword evidence="1" id="KW-1133">Transmembrane helix</keyword>
<feature type="transmembrane region" description="Helical" evidence="1">
    <location>
        <begin position="156"/>
        <end position="181"/>
    </location>
</feature>
<evidence type="ECO:0000313" key="2">
    <source>
        <dbReference type="EMBL" id="QDI73977.1"/>
    </source>
</evidence>
<feature type="transmembrane region" description="Helical" evidence="1">
    <location>
        <begin position="79"/>
        <end position="98"/>
    </location>
</feature>
<dbReference type="EMBL" id="MK570054">
    <property type="protein sequence ID" value="QDI73977.1"/>
    <property type="molecule type" value="Genomic_DNA"/>
</dbReference>